<keyword evidence="2" id="KW-0547">Nucleotide-binding</keyword>
<dbReference type="Proteomes" id="UP001153069">
    <property type="component" value="Unassembled WGS sequence"/>
</dbReference>
<dbReference type="InterPro" id="IPR003593">
    <property type="entry name" value="AAA+_ATPase"/>
</dbReference>
<evidence type="ECO:0000313" key="10">
    <source>
        <dbReference type="Proteomes" id="UP001153069"/>
    </source>
</evidence>
<dbReference type="AlphaFoldDB" id="A0A9N8EB43"/>
<dbReference type="InterPro" id="IPR028299">
    <property type="entry name" value="ClpA/B_CS2"/>
</dbReference>
<dbReference type="InterPro" id="IPR004176">
    <property type="entry name" value="Clp_R_N"/>
</dbReference>
<dbReference type="Pfam" id="PF07724">
    <property type="entry name" value="AAA_2"/>
    <property type="match status" value="1"/>
</dbReference>
<dbReference type="InterPro" id="IPR003959">
    <property type="entry name" value="ATPase_AAA_core"/>
</dbReference>
<dbReference type="GO" id="GO:0034605">
    <property type="term" value="P:cellular response to heat"/>
    <property type="evidence" value="ECO:0007669"/>
    <property type="project" value="TreeGrafter"/>
</dbReference>
<dbReference type="GO" id="GO:0016887">
    <property type="term" value="F:ATP hydrolysis activity"/>
    <property type="evidence" value="ECO:0007669"/>
    <property type="project" value="InterPro"/>
</dbReference>
<accession>A0A9N8EB43</accession>
<feature type="compositionally biased region" description="Low complexity" evidence="6">
    <location>
        <begin position="1081"/>
        <end position="1092"/>
    </location>
</feature>
<evidence type="ECO:0000256" key="2">
    <source>
        <dbReference type="ARBA" id="ARBA00022741"/>
    </source>
</evidence>
<evidence type="ECO:0000256" key="3">
    <source>
        <dbReference type="ARBA" id="ARBA00022840"/>
    </source>
</evidence>
<dbReference type="PRINTS" id="PR00300">
    <property type="entry name" value="CLPPROTEASEA"/>
</dbReference>
<keyword evidence="1 5" id="KW-0677">Repeat</keyword>
<keyword evidence="4" id="KW-0143">Chaperone</keyword>
<dbReference type="SMART" id="SM01086">
    <property type="entry name" value="ClpB_D2-small"/>
    <property type="match status" value="1"/>
</dbReference>
<feature type="region of interest" description="Disordered" evidence="6">
    <location>
        <begin position="744"/>
        <end position="767"/>
    </location>
</feature>
<dbReference type="GO" id="GO:0005524">
    <property type="term" value="F:ATP binding"/>
    <property type="evidence" value="ECO:0007669"/>
    <property type="project" value="UniProtKB-KW"/>
</dbReference>
<dbReference type="PANTHER" id="PTHR11638">
    <property type="entry name" value="ATP-DEPENDENT CLP PROTEASE"/>
    <property type="match status" value="1"/>
</dbReference>
<dbReference type="Gene3D" id="3.40.50.300">
    <property type="entry name" value="P-loop containing nucleotide triphosphate hydrolases"/>
    <property type="match status" value="2"/>
</dbReference>
<evidence type="ECO:0000313" key="9">
    <source>
        <dbReference type="EMBL" id="CAB9518151.1"/>
    </source>
</evidence>
<keyword evidence="3" id="KW-0067">ATP-binding</keyword>
<evidence type="ECO:0000256" key="7">
    <source>
        <dbReference type="SAM" id="SignalP"/>
    </source>
</evidence>
<dbReference type="InterPro" id="IPR041546">
    <property type="entry name" value="ClpA/ClpB_AAA_lid"/>
</dbReference>
<evidence type="ECO:0000256" key="5">
    <source>
        <dbReference type="PROSITE-ProRule" id="PRU01251"/>
    </source>
</evidence>
<dbReference type="GO" id="GO:0005737">
    <property type="term" value="C:cytoplasm"/>
    <property type="evidence" value="ECO:0007669"/>
    <property type="project" value="TreeGrafter"/>
</dbReference>
<evidence type="ECO:0000256" key="6">
    <source>
        <dbReference type="SAM" id="MobiDB-lite"/>
    </source>
</evidence>
<evidence type="ECO:0000259" key="8">
    <source>
        <dbReference type="PROSITE" id="PS51903"/>
    </source>
</evidence>
<dbReference type="CDD" id="cd00009">
    <property type="entry name" value="AAA"/>
    <property type="match status" value="1"/>
</dbReference>
<dbReference type="FunFam" id="3.40.50.300:FF:000025">
    <property type="entry name" value="ATP-dependent Clp protease subunit"/>
    <property type="match status" value="1"/>
</dbReference>
<keyword evidence="7" id="KW-0732">Signal</keyword>
<dbReference type="SUPFAM" id="SSF81923">
    <property type="entry name" value="Double Clp-N motif"/>
    <property type="match status" value="1"/>
</dbReference>
<dbReference type="Pfam" id="PF00004">
    <property type="entry name" value="AAA"/>
    <property type="match status" value="1"/>
</dbReference>
<dbReference type="InterPro" id="IPR036628">
    <property type="entry name" value="Clp_N_dom_sf"/>
</dbReference>
<dbReference type="SMART" id="SM00382">
    <property type="entry name" value="AAA"/>
    <property type="match status" value="2"/>
</dbReference>
<gene>
    <name evidence="9" type="ORF">SEMRO_910_G219110.1</name>
</gene>
<dbReference type="CDD" id="cd19499">
    <property type="entry name" value="RecA-like_ClpB_Hsp104-like"/>
    <property type="match status" value="1"/>
</dbReference>
<sequence length="1103" mass="119446">MKNRSSICVIFLWLSAALIAFPTVQQHVPLANAFGIPSHSPKTTSPKLNLLKTSFVPRHSKQTTRSHHFSTSSTRLSMVFERMSEDCIGALVTAQQEASRLGLQQVGSEVFVAGIVDHPESRAMDRTLAKYGITWRKVQRALTQMYSGDNSNNNINKPASLGNFKKSSAAAKKNANEKDTVPFSKSAKAAMMRAGKLADKMGSTTVQSHHLLLGLLEYQEQDDGTATAAIVDAKTDVCDNGALAVILYLDGFDSSVTAVDICQTLLQQIDEQGVTANDKGELVTGVDGSANTPTLQECGTDLTQMARDGLLDPVFGRDAEIQAALRTLVRRRKNNVCFMGEAGVGKTAIAEGIAQVLVDNPPPRLAGYRLVSLEIATLVAGTKYRGEFEERLQNILAEVTDPKAPPTILFLDEIHQLVGAGAAEGGIDGAQQLKPALARGQLQIIGATTIAEYRKYIEKDAALERRLQPVMVKEPSIEQTVGILEALQDNYERHHGVTYTHEALVAAAKLAERYINDRFLPDKAIDLMDEAGAVAHLSGEENVVVTEATIAEIISEWSNIPIGKVQEAEQSQLLQLEHDMTARVKGQRRAVQAVARAIRRSRSGLRDPNRPVASFFFCGPTGTGKTELCKTLAETYYGSEKDMVRIDMSEYMEKHSVSRLTGPPPGYIGYEEGGQLTEAVRKNPHCTVLLDEIEKAHQDVLNILLQILEDGILTDGKGRTVNFKNVVLVMTSNVGSKRILEVSREDPFAPPPPPAPTTQQSTTPVDTSLDATRAAVDGSGVEPMKPEEVLERMQNNPDAVQLMMEASSDPVIMQAMRTAMDGSPAQLLQAGRENPAVAKFLERLWAVLDKDGTKTPTTQPPSVNGNSGLDAIRGAVEESTDEWSDPAKTTFSTGLMEQLEGRADAATVSMIDADERNAALYPKYLEVVTEALEAQMKPEFLNRIDEIVVFSPLSQNDLSNIADLILQKTVDRAQKELKGMEILVQPSLVERVVQEGSANAAQFGARPMRRAAQRFLEDAVSDAIIQGFIQEGDVVEIDVAGDKNGSSAPGVLEEIIVKRRRDGKTISVIVEDGSGGIGQASSSPSSMVGPSVEGQLKAQSQAL</sequence>
<dbReference type="InterPro" id="IPR050130">
    <property type="entry name" value="ClpA_ClpB"/>
</dbReference>
<dbReference type="InterPro" id="IPR001270">
    <property type="entry name" value="ClpA/B"/>
</dbReference>
<dbReference type="EMBL" id="CAICTM010000908">
    <property type="protein sequence ID" value="CAB9518151.1"/>
    <property type="molecule type" value="Genomic_DNA"/>
</dbReference>
<keyword evidence="10" id="KW-1185">Reference proteome</keyword>
<dbReference type="InterPro" id="IPR027417">
    <property type="entry name" value="P-loop_NTPase"/>
</dbReference>
<dbReference type="PANTHER" id="PTHR11638:SF18">
    <property type="entry name" value="HEAT SHOCK PROTEIN 104"/>
    <property type="match status" value="1"/>
</dbReference>
<dbReference type="Pfam" id="PF17871">
    <property type="entry name" value="AAA_lid_9"/>
    <property type="match status" value="1"/>
</dbReference>
<organism evidence="9 10">
    <name type="scientific">Seminavis robusta</name>
    <dbReference type="NCBI Taxonomy" id="568900"/>
    <lineage>
        <taxon>Eukaryota</taxon>
        <taxon>Sar</taxon>
        <taxon>Stramenopiles</taxon>
        <taxon>Ochrophyta</taxon>
        <taxon>Bacillariophyta</taxon>
        <taxon>Bacillariophyceae</taxon>
        <taxon>Bacillariophycidae</taxon>
        <taxon>Naviculales</taxon>
        <taxon>Naviculaceae</taxon>
        <taxon>Seminavis</taxon>
    </lineage>
</organism>
<feature type="chain" id="PRO_5040366212" evidence="7">
    <location>
        <begin position="21"/>
        <end position="1103"/>
    </location>
</feature>
<evidence type="ECO:0000256" key="4">
    <source>
        <dbReference type="ARBA" id="ARBA00023186"/>
    </source>
</evidence>
<dbReference type="PROSITE" id="PS51903">
    <property type="entry name" value="CLP_R"/>
    <property type="match status" value="1"/>
</dbReference>
<protein>
    <submittedName>
        <fullName evidence="9">Protein ClpB</fullName>
    </submittedName>
</protein>
<dbReference type="Pfam" id="PF10431">
    <property type="entry name" value="ClpB_D2-small"/>
    <property type="match status" value="1"/>
</dbReference>
<feature type="signal peptide" evidence="7">
    <location>
        <begin position="1"/>
        <end position="20"/>
    </location>
</feature>
<name>A0A9N8EB43_9STRA</name>
<dbReference type="Gene3D" id="1.10.1780.10">
    <property type="entry name" value="Clp, N-terminal domain"/>
    <property type="match status" value="1"/>
</dbReference>
<evidence type="ECO:0000256" key="1">
    <source>
        <dbReference type="ARBA" id="ARBA00022737"/>
    </source>
</evidence>
<dbReference type="InterPro" id="IPR019489">
    <property type="entry name" value="Clp_ATPase_C"/>
</dbReference>
<feature type="region of interest" description="Disordered" evidence="6">
    <location>
        <begin position="1073"/>
        <end position="1103"/>
    </location>
</feature>
<reference evidence="9" key="1">
    <citation type="submission" date="2020-06" db="EMBL/GenBank/DDBJ databases">
        <authorList>
            <consortium name="Plant Systems Biology data submission"/>
        </authorList>
    </citation>
    <scope>NUCLEOTIDE SEQUENCE</scope>
    <source>
        <strain evidence="9">D6</strain>
    </source>
</reference>
<dbReference type="Pfam" id="PF02861">
    <property type="entry name" value="Clp_N"/>
    <property type="match status" value="1"/>
</dbReference>
<proteinExistence type="predicted"/>
<comment type="caution">
    <text evidence="9">The sequence shown here is derived from an EMBL/GenBank/DDBJ whole genome shotgun (WGS) entry which is preliminary data.</text>
</comment>
<dbReference type="OrthoDB" id="47330at2759"/>
<dbReference type="SUPFAM" id="SSF52540">
    <property type="entry name" value="P-loop containing nucleoside triphosphate hydrolases"/>
    <property type="match status" value="3"/>
</dbReference>
<dbReference type="PROSITE" id="PS00871">
    <property type="entry name" value="CLPAB_2"/>
    <property type="match status" value="1"/>
</dbReference>
<dbReference type="Gene3D" id="1.10.8.60">
    <property type="match status" value="2"/>
</dbReference>
<feature type="domain" description="Clp R" evidence="8">
    <location>
        <begin position="80"/>
        <end position="252"/>
    </location>
</feature>